<evidence type="ECO:0000313" key="2">
    <source>
        <dbReference type="Proteomes" id="UP001610446"/>
    </source>
</evidence>
<evidence type="ECO:0000313" key="1">
    <source>
        <dbReference type="EMBL" id="KAL2825549.1"/>
    </source>
</evidence>
<dbReference type="SUPFAM" id="SSF81383">
    <property type="entry name" value="F-box domain"/>
    <property type="match status" value="1"/>
</dbReference>
<comment type="caution">
    <text evidence="1">The sequence shown here is derived from an EMBL/GenBank/DDBJ whole genome shotgun (WGS) entry which is preliminary data.</text>
</comment>
<organism evidence="1 2">
    <name type="scientific">Aspergillus pseudoustus</name>
    <dbReference type="NCBI Taxonomy" id="1810923"/>
    <lineage>
        <taxon>Eukaryota</taxon>
        <taxon>Fungi</taxon>
        <taxon>Dikarya</taxon>
        <taxon>Ascomycota</taxon>
        <taxon>Pezizomycotina</taxon>
        <taxon>Eurotiomycetes</taxon>
        <taxon>Eurotiomycetidae</taxon>
        <taxon>Eurotiales</taxon>
        <taxon>Aspergillaceae</taxon>
        <taxon>Aspergillus</taxon>
        <taxon>Aspergillus subgen. Nidulantes</taxon>
    </lineage>
</organism>
<dbReference type="CDD" id="cd09917">
    <property type="entry name" value="F-box_SF"/>
    <property type="match status" value="1"/>
</dbReference>
<gene>
    <name evidence="1" type="ORF">BJY01DRAFT_256236</name>
</gene>
<keyword evidence="2" id="KW-1185">Reference proteome</keyword>
<reference evidence="1 2" key="1">
    <citation type="submission" date="2024-07" db="EMBL/GenBank/DDBJ databases">
        <title>Section-level genome sequencing and comparative genomics of Aspergillus sections Usti and Cavernicolus.</title>
        <authorList>
            <consortium name="Lawrence Berkeley National Laboratory"/>
            <person name="Nybo J.L."/>
            <person name="Vesth T.C."/>
            <person name="Theobald S."/>
            <person name="Frisvad J.C."/>
            <person name="Larsen T.O."/>
            <person name="Kjaerboelling I."/>
            <person name="Rothschild-Mancinelli K."/>
            <person name="Lyhne E.K."/>
            <person name="Kogle M.E."/>
            <person name="Barry K."/>
            <person name="Clum A."/>
            <person name="Na H."/>
            <person name="Ledsgaard L."/>
            <person name="Lin J."/>
            <person name="Lipzen A."/>
            <person name="Kuo A."/>
            <person name="Riley R."/>
            <person name="Mondo S."/>
            <person name="Labutti K."/>
            <person name="Haridas S."/>
            <person name="Pangalinan J."/>
            <person name="Salamov A.A."/>
            <person name="Simmons B.A."/>
            <person name="Magnuson J.K."/>
            <person name="Chen J."/>
            <person name="Drula E."/>
            <person name="Henrissat B."/>
            <person name="Wiebenga A."/>
            <person name="Lubbers R.J."/>
            <person name="Gomes A.C."/>
            <person name="Makela M.R."/>
            <person name="Stajich J."/>
            <person name="Grigoriev I.V."/>
            <person name="Mortensen U.H."/>
            <person name="De Vries R.P."/>
            <person name="Baker S.E."/>
            <person name="Andersen M.R."/>
        </authorList>
    </citation>
    <scope>NUCLEOTIDE SEQUENCE [LARGE SCALE GENOMIC DNA]</scope>
    <source>
        <strain evidence="1 2">CBS 123904</strain>
    </source>
</reference>
<protein>
    <recommendedName>
        <fullName evidence="3">F-box domain-containing protein</fullName>
    </recommendedName>
</protein>
<dbReference type="EMBL" id="JBFXLU010000485">
    <property type="protein sequence ID" value="KAL2825549.1"/>
    <property type="molecule type" value="Genomic_DNA"/>
</dbReference>
<accession>A0ABR4ICS8</accession>
<evidence type="ECO:0008006" key="3">
    <source>
        <dbReference type="Google" id="ProtNLM"/>
    </source>
</evidence>
<dbReference type="InterPro" id="IPR036047">
    <property type="entry name" value="F-box-like_dom_sf"/>
</dbReference>
<dbReference type="Proteomes" id="UP001610446">
    <property type="component" value="Unassembled WGS sequence"/>
</dbReference>
<proteinExistence type="predicted"/>
<sequence length="193" mass="21431">MRDILGGPCTFDHSSTGGLKVPEGLLIEPKINQLSRLANLPTELLLIIFNALKSDPVAQVSLAMTCKYLLRISSMATILICCTLRPWGARRFRLLNYIYPRITTADGTSHCTKFRLTSVAYWEEKEMRERVGDAAEDDAVPAWAWSAAVWEFAEKTAVKCPDCATTRWKDFPGHFGGNVFYEPAGSGDLNLGL</sequence>
<name>A0ABR4ICS8_9EURO</name>